<keyword evidence="1" id="KW-0507">mRNA processing</keyword>
<dbReference type="GO" id="GO:0000373">
    <property type="term" value="P:Group II intron splicing"/>
    <property type="evidence" value="ECO:0007669"/>
    <property type="project" value="InterPro"/>
</dbReference>
<dbReference type="SMART" id="SM01103">
    <property type="entry name" value="CRS1_YhbY"/>
    <property type="match status" value="1"/>
</dbReference>
<dbReference type="EMBL" id="LFYR01000845">
    <property type="protein sequence ID" value="KMZ68289.1"/>
    <property type="molecule type" value="Genomic_DNA"/>
</dbReference>
<dbReference type="GO" id="GO:0006397">
    <property type="term" value="P:mRNA processing"/>
    <property type="evidence" value="ECO:0007669"/>
    <property type="project" value="UniProtKB-KW"/>
</dbReference>
<feature type="compositionally biased region" description="Basic residues" evidence="8">
    <location>
        <begin position="53"/>
        <end position="62"/>
    </location>
</feature>
<dbReference type="OMA" id="LTIEETM"/>
<sequence>MFRHVKTLNLFFHLRRISTEPHSNLKRYNFLPPPTIAIAPSSLDRKVSTGRPEKRKHLKPRYRPPSSFDRDGEKVIHSDLPFEFRFRYTESNPGVKPSGLREPKYSPFGPGRVDRIWTGLSAPLSLILLGRGGLKSSNLGRTFLGNHFRKLRRRYWSIKRQINLGRDGFTHNMLIDIHDNWKHTEAVRIKCLGVSTVNMENICSQLEIILYRRRRYYPKKRPVIPLMLWKPREPIYPKLIKTTIDGLTFDETKELRRRGLAAPSLTKLGNVIN</sequence>
<keyword evidence="2" id="KW-0677">Repeat</keyword>
<dbReference type="Gene3D" id="3.30.110.60">
    <property type="entry name" value="YhbY-like"/>
    <property type="match status" value="1"/>
</dbReference>
<dbReference type="GO" id="GO:0003723">
    <property type="term" value="F:RNA binding"/>
    <property type="evidence" value="ECO:0007669"/>
    <property type="project" value="UniProtKB-UniRule"/>
</dbReference>
<dbReference type="Proteomes" id="UP000036987">
    <property type="component" value="Unassembled WGS sequence"/>
</dbReference>
<dbReference type="GO" id="GO:1990904">
    <property type="term" value="C:ribonucleoprotein complex"/>
    <property type="evidence" value="ECO:0007669"/>
    <property type="project" value="UniProtKB-KW"/>
</dbReference>
<keyword evidence="6" id="KW-0687">Ribonucleoprotein</keyword>
<evidence type="ECO:0000256" key="5">
    <source>
        <dbReference type="ARBA" id="ARBA00023187"/>
    </source>
</evidence>
<evidence type="ECO:0000256" key="3">
    <source>
        <dbReference type="ARBA" id="ARBA00022884"/>
    </source>
</evidence>
<dbReference type="PANTHER" id="PTHR46247">
    <property type="entry name" value="CRS2-ASSOCIATED FACTOR 1, CHLOROPLASTIC"/>
    <property type="match status" value="1"/>
</dbReference>
<feature type="region of interest" description="Disordered" evidence="8">
    <location>
        <begin position="43"/>
        <end position="70"/>
    </location>
</feature>
<protein>
    <submittedName>
        <fullName evidence="10">CRS2-associated factor 1</fullName>
    </submittedName>
</protein>
<dbReference type="InterPro" id="IPR035920">
    <property type="entry name" value="YhbY-like_sf"/>
</dbReference>
<evidence type="ECO:0000256" key="7">
    <source>
        <dbReference type="PROSITE-ProRule" id="PRU00626"/>
    </source>
</evidence>
<dbReference type="PROSITE" id="PS51295">
    <property type="entry name" value="CRM"/>
    <property type="match status" value="1"/>
</dbReference>
<gene>
    <name evidence="10" type="ORF">ZOSMA_241G00110</name>
</gene>
<evidence type="ECO:0000313" key="11">
    <source>
        <dbReference type="Proteomes" id="UP000036987"/>
    </source>
</evidence>
<dbReference type="OrthoDB" id="1911210at2759"/>
<name>A0A0K9PH34_ZOSMR</name>
<evidence type="ECO:0000256" key="8">
    <source>
        <dbReference type="SAM" id="MobiDB-lite"/>
    </source>
</evidence>
<organism evidence="10 11">
    <name type="scientific">Zostera marina</name>
    <name type="common">Eelgrass</name>
    <dbReference type="NCBI Taxonomy" id="29655"/>
    <lineage>
        <taxon>Eukaryota</taxon>
        <taxon>Viridiplantae</taxon>
        <taxon>Streptophyta</taxon>
        <taxon>Embryophyta</taxon>
        <taxon>Tracheophyta</taxon>
        <taxon>Spermatophyta</taxon>
        <taxon>Magnoliopsida</taxon>
        <taxon>Liliopsida</taxon>
        <taxon>Zosteraceae</taxon>
        <taxon>Zostera</taxon>
    </lineage>
</organism>
<evidence type="ECO:0000256" key="2">
    <source>
        <dbReference type="ARBA" id="ARBA00022737"/>
    </source>
</evidence>
<keyword evidence="4" id="KW-0809">Transit peptide</keyword>
<comment type="caution">
    <text evidence="10">The sequence shown here is derived from an EMBL/GenBank/DDBJ whole genome shotgun (WGS) entry which is preliminary data.</text>
</comment>
<evidence type="ECO:0000256" key="4">
    <source>
        <dbReference type="ARBA" id="ARBA00022946"/>
    </source>
</evidence>
<evidence type="ECO:0000256" key="1">
    <source>
        <dbReference type="ARBA" id="ARBA00022664"/>
    </source>
</evidence>
<dbReference type="SUPFAM" id="SSF75471">
    <property type="entry name" value="YhbY-like"/>
    <property type="match status" value="1"/>
</dbReference>
<keyword evidence="3 7" id="KW-0694">RNA-binding</keyword>
<reference evidence="11" key="1">
    <citation type="journal article" date="2016" name="Nature">
        <title>The genome of the seagrass Zostera marina reveals angiosperm adaptation to the sea.</title>
        <authorList>
            <person name="Olsen J.L."/>
            <person name="Rouze P."/>
            <person name="Verhelst B."/>
            <person name="Lin Y.-C."/>
            <person name="Bayer T."/>
            <person name="Collen J."/>
            <person name="Dattolo E."/>
            <person name="De Paoli E."/>
            <person name="Dittami S."/>
            <person name="Maumus F."/>
            <person name="Michel G."/>
            <person name="Kersting A."/>
            <person name="Lauritano C."/>
            <person name="Lohaus R."/>
            <person name="Toepel M."/>
            <person name="Tonon T."/>
            <person name="Vanneste K."/>
            <person name="Amirebrahimi M."/>
            <person name="Brakel J."/>
            <person name="Bostroem C."/>
            <person name="Chovatia M."/>
            <person name="Grimwood J."/>
            <person name="Jenkins J.W."/>
            <person name="Jueterbock A."/>
            <person name="Mraz A."/>
            <person name="Stam W.T."/>
            <person name="Tice H."/>
            <person name="Bornberg-Bauer E."/>
            <person name="Green P.J."/>
            <person name="Pearson G.A."/>
            <person name="Procaccini G."/>
            <person name="Duarte C.M."/>
            <person name="Schmutz J."/>
            <person name="Reusch T.B.H."/>
            <person name="Van de Peer Y."/>
        </authorList>
    </citation>
    <scope>NUCLEOTIDE SEQUENCE [LARGE SCALE GENOMIC DNA]</scope>
    <source>
        <strain evidence="11">cv. Finnish</strain>
    </source>
</reference>
<dbReference type="PANTHER" id="PTHR46247:SF2">
    <property type="entry name" value="CRS2-ASSOCIATED FACTOR 1, MITOCHONDRIAL"/>
    <property type="match status" value="1"/>
</dbReference>
<dbReference type="InterPro" id="IPR001890">
    <property type="entry name" value="RNA-binding_CRM"/>
</dbReference>
<evidence type="ECO:0000313" key="10">
    <source>
        <dbReference type="EMBL" id="KMZ68289.1"/>
    </source>
</evidence>
<dbReference type="AlphaFoldDB" id="A0A0K9PH34"/>
<keyword evidence="5" id="KW-0508">mRNA splicing</keyword>
<keyword evidence="11" id="KW-1185">Reference proteome</keyword>
<feature type="domain" description="CRM" evidence="9">
    <location>
        <begin position="141"/>
        <end position="241"/>
    </location>
</feature>
<dbReference type="InterPro" id="IPR044599">
    <property type="entry name" value="CAF1P_plant"/>
</dbReference>
<evidence type="ECO:0000259" key="9">
    <source>
        <dbReference type="PROSITE" id="PS51295"/>
    </source>
</evidence>
<evidence type="ECO:0000256" key="6">
    <source>
        <dbReference type="ARBA" id="ARBA00023274"/>
    </source>
</evidence>
<dbReference type="Pfam" id="PF01985">
    <property type="entry name" value="CRS1_YhbY"/>
    <property type="match status" value="1"/>
</dbReference>
<accession>A0A0K9PH34</accession>
<proteinExistence type="predicted"/>